<dbReference type="PANTHER" id="PTHR43364">
    <property type="entry name" value="NADH-SPECIFIC METHYLGLYOXAL REDUCTASE-RELATED"/>
    <property type="match status" value="1"/>
</dbReference>
<accession>A0A2S1P8M9</accession>
<feature type="domain" description="NADP-dependent oxidoreductase" evidence="2">
    <location>
        <begin position="18"/>
        <end position="327"/>
    </location>
</feature>
<sequence>MKYVPLGASGLATSVYALGTATFGGSTEEAETIRVLDTFADAGGLLIDTADAYCDGRSEELIGRWLRTQTAQVRDRMLLSTKGGGFTTTAGRNQWGNTRHNLTRALEASLRNLGVDCVTLYQAHTWDPVTPQEETLRFLDDAVRAGKIRYVGISNYTGWQLQKAVGLAGSLGLTGPVTFQAQYSLLCREIEWEIVPAGLANGLGLLAWSPLSGGLLSGKYAPHSAPDGPARFADQRERGKMHDAYVNALYRSHAARDRTWQVLKILGEIAAARDVTPAAVALAWVAARPGVSGVVLGARDARQLSDNLRARWVTLEDGEIARLTEASDPRPAGYPYGPFGAMQRSRTID</sequence>
<dbReference type="InterPro" id="IPR023210">
    <property type="entry name" value="NADP_OxRdtase_dom"/>
</dbReference>
<evidence type="ECO:0000256" key="1">
    <source>
        <dbReference type="ARBA" id="ARBA00023002"/>
    </source>
</evidence>
<evidence type="ECO:0000259" key="2">
    <source>
        <dbReference type="Pfam" id="PF00248"/>
    </source>
</evidence>
<keyword evidence="1" id="KW-0560">Oxidoreductase</keyword>
<dbReference type="Gene3D" id="3.20.20.100">
    <property type="entry name" value="NADP-dependent oxidoreductase domain"/>
    <property type="match status" value="1"/>
</dbReference>
<protein>
    <submittedName>
        <fullName evidence="3">StmK</fullName>
    </submittedName>
</protein>
<dbReference type="InterPro" id="IPR036812">
    <property type="entry name" value="NAD(P)_OxRdtase_dom_sf"/>
</dbReference>
<dbReference type="InterPro" id="IPR018170">
    <property type="entry name" value="Aldo/ket_reductase_CS"/>
</dbReference>
<dbReference type="SUPFAM" id="SSF51430">
    <property type="entry name" value="NAD(P)-linked oxidoreductase"/>
    <property type="match status" value="1"/>
</dbReference>
<dbReference type="GO" id="GO:0016491">
    <property type="term" value="F:oxidoreductase activity"/>
    <property type="evidence" value="ECO:0007669"/>
    <property type="project" value="UniProtKB-KW"/>
</dbReference>
<dbReference type="InterPro" id="IPR050523">
    <property type="entry name" value="AKR_Detox_Biosynth"/>
</dbReference>
<dbReference type="EMBL" id="MG891745">
    <property type="protein sequence ID" value="AWH12918.1"/>
    <property type="molecule type" value="Genomic_DNA"/>
</dbReference>
<dbReference type="Pfam" id="PF00248">
    <property type="entry name" value="Aldo_ket_red"/>
    <property type="match status" value="1"/>
</dbReference>
<proteinExistence type="predicted"/>
<reference evidence="3" key="1">
    <citation type="journal article" date="2018" name="Org. Lett.">
        <title>Discovery, Biosynthesis, and Heterologous Production of Streptoseomycin, an Anti-Microaerophilic Bacteria Macrodilactone.</title>
        <authorList>
            <person name="Zhang B."/>
            <person name="Wang K.B."/>
            <person name="Wang W."/>
            <person name="Bi S.F."/>
            <person name="Mei Y.N."/>
            <person name="Deng X.Z."/>
            <person name="Jiao R.H."/>
            <person name="Tan R.X."/>
            <person name="Ge H.M."/>
        </authorList>
    </citation>
    <scope>NUCLEOTIDE SEQUENCE</scope>
    <source>
        <strain evidence="3">A01</strain>
    </source>
</reference>
<dbReference type="PROSITE" id="PS00062">
    <property type="entry name" value="ALDOKETO_REDUCTASE_2"/>
    <property type="match status" value="1"/>
</dbReference>
<dbReference type="AlphaFoldDB" id="A0A2S1P8M9"/>
<dbReference type="PANTHER" id="PTHR43364:SF4">
    <property type="entry name" value="NAD(P)-LINKED OXIDOREDUCTASE SUPERFAMILY PROTEIN"/>
    <property type="match status" value="1"/>
</dbReference>
<dbReference type="GO" id="GO:0005829">
    <property type="term" value="C:cytosol"/>
    <property type="evidence" value="ECO:0007669"/>
    <property type="project" value="TreeGrafter"/>
</dbReference>
<organism evidence="3">
    <name type="scientific">Streptomyces seoulensis</name>
    <dbReference type="NCBI Taxonomy" id="73044"/>
    <lineage>
        <taxon>Bacteria</taxon>
        <taxon>Bacillati</taxon>
        <taxon>Actinomycetota</taxon>
        <taxon>Actinomycetes</taxon>
        <taxon>Kitasatosporales</taxon>
        <taxon>Streptomycetaceae</taxon>
        <taxon>Streptomyces</taxon>
    </lineage>
</organism>
<evidence type="ECO:0000313" key="3">
    <source>
        <dbReference type="EMBL" id="AWH12918.1"/>
    </source>
</evidence>
<name>A0A2S1P8M9_STRSO</name>